<evidence type="ECO:0000313" key="1">
    <source>
        <dbReference type="EMBL" id="KYH34063.1"/>
    </source>
</evidence>
<gene>
    <name evidence="1" type="ORF">CLTEP_20090</name>
</gene>
<sequence length="105" mass="11954">MVIAIGITFSAMNVSVVYANTNDSLIKLTKAYYESMNTKSLLKSTKKVITNVECPNIESKEITKEYKLIFIDDTLEKEKKVIVTEDIVEDLMKVLNIILDVFMRA</sequence>
<reference evidence="1 2" key="1">
    <citation type="submission" date="2016-02" db="EMBL/GenBank/DDBJ databases">
        <title>Genome sequence of Clostridium tepidiprofundi DSM 19306.</title>
        <authorList>
            <person name="Poehlein A."/>
            <person name="Daniel R."/>
        </authorList>
    </citation>
    <scope>NUCLEOTIDE SEQUENCE [LARGE SCALE GENOMIC DNA]</scope>
    <source>
        <strain evidence="1 2">DSM 19306</strain>
    </source>
</reference>
<proteinExistence type="predicted"/>
<dbReference type="Proteomes" id="UP000075531">
    <property type="component" value="Unassembled WGS sequence"/>
</dbReference>
<dbReference type="AlphaFoldDB" id="A0A151B2Q6"/>
<keyword evidence="2" id="KW-1185">Reference proteome</keyword>
<dbReference type="PATRIC" id="fig|1121338.3.peg.2091"/>
<accession>A0A151B2Q6</accession>
<evidence type="ECO:0000313" key="2">
    <source>
        <dbReference type="Proteomes" id="UP000075531"/>
    </source>
</evidence>
<name>A0A151B2Q6_9CLOT</name>
<comment type="caution">
    <text evidence="1">The sequence shown here is derived from an EMBL/GenBank/DDBJ whole genome shotgun (WGS) entry which is preliminary data.</text>
</comment>
<protein>
    <submittedName>
        <fullName evidence="1">Uncharacterized protein</fullName>
    </submittedName>
</protein>
<organism evidence="1 2">
    <name type="scientific">Clostridium tepidiprofundi DSM 19306</name>
    <dbReference type="NCBI Taxonomy" id="1121338"/>
    <lineage>
        <taxon>Bacteria</taxon>
        <taxon>Bacillati</taxon>
        <taxon>Bacillota</taxon>
        <taxon>Clostridia</taxon>
        <taxon>Eubacteriales</taxon>
        <taxon>Clostridiaceae</taxon>
        <taxon>Clostridium</taxon>
    </lineage>
</organism>
<dbReference type="EMBL" id="LTBA01000027">
    <property type="protein sequence ID" value="KYH34063.1"/>
    <property type="molecule type" value="Genomic_DNA"/>
</dbReference>